<feature type="transmembrane region" description="Helical" evidence="1">
    <location>
        <begin position="205"/>
        <end position="227"/>
    </location>
</feature>
<name>A0ABY5RZ36_9HYPH</name>
<dbReference type="Proteomes" id="UP001017257">
    <property type="component" value="Plasmid pR24_1"/>
</dbReference>
<evidence type="ECO:0000313" key="2">
    <source>
        <dbReference type="EMBL" id="UVF22530.1"/>
    </source>
</evidence>
<sequence length="267" mass="28288">MHWALDLFNLAVLQRDQVLVISGLAFITISAWAWTLIGASTIISSDGEMGDMIGSITMRVAPWSPSHAALIFLMWWIMMAAMMLPSAMPLVLLATSLHLRKDRGGSPSLMASALTAGYLAVWGSFSLCATLVQWGLEVSGFISPMTMAAGPVLAAAILIAAGLYQFSPIKGICLTRCRSPIGFIAEHWRPGAVGGFRMGLLHGGFCVGCCWFLMGLLFVGGIMNPFWIGGIALYVLLEKITPHGTCLIRASAATMVGAGIVVLAGAL</sequence>
<feature type="transmembrane region" description="Helical" evidence="1">
    <location>
        <begin position="68"/>
        <end position="97"/>
    </location>
</feature>
<dbReference type="RefSeq" id="WP_173945897.1">
    <property type="nucleotide sequence ID" value="NZ_CP102846.1"/>
</dbReference>
<dbReference type="Pfam" id="PF09948">
    <property type="entry name" value="PpoB2"/>
    <property type="match status" value="1"/>
</dbReference>
<keyword evidence="3" id="KW-1185">Reference proteome</keyword>
<keyword evidence="1" id="KW-0472">Membrane</keyword>
<reference evidence="2" key="1">
    <citation type="submission" date="2022-08" db="EMBL/GenBank/DDBJ databases">
        <title>Microvirga terrae sp. nov., isolated from soil.</title>
        <authorList>
            <person name="Kim K.H."/>
            <person name="Seo Y.L."/>
            <person name="Kim J.M."/>
            <person name="Lee J.K."/>
            <person name="Han D.M."/>
            <person name="Jeon C.O."/>
        </authorList>
    </citation>
    <scope>NUCLEOTIDE SEQUENCE</scope>
    <source>
        <strain evidence="2">R24</strain>
        <plasmid evidence="2">pR24_1</plasmid>
    </source>
</reference>
<evidence type="ECO:0000256" key="1">
    <source>
        <dbReference type="SAM" id="Phobius"/>
    </source>
</evidence>
<proteinExistence type="predicted"/>
<feature type="transmembrane region" description="Helical" evidence="1">
    <location>
        <begin position="247"/>
        <end position="266"/>
    </location>
</feature>
<feature type="transmembrane region" description="Helical" evidence="1">
    <location>
        <begin position="18"/>
        <end position="43"/>
    </location>
</feature>
<gene>
    <name evidence="2" type="ORF">HPT29_025620</name>
</gene>
<keyword evidence="2" id="KW-0614">Plasmid</keyword>
<dbReference type="InterPro" id="IPR018688">
    <property type="entry name" value="PpoB2-like"/>
</dbReference>
<geneLocation type="plasmid" evidence="2 3">
    <name>pR24_1</name>
</geneLocation>
<dbReference type="EMBL" id="CP102846">
    <property type="protein sequence ID" value="UVF22530.1"/>
    <property type="molecule type" value="Genomic_DNA"/>
</dbReference>
<accession>A0ABY5RZ36</accession>
<keyword evidence="1" id="KW-1133">Transmembrane helix</keyword>
<feature type="transmembrane region" description="Helical" evidence="1">
    <location>
        <begin position="109"/>
        <end position="136"/>
    </location>
</feature>
<protein>
    <submittedName>
        <fullName evidence="2">DUF2182 domain-containing protein</fullName>
    </submittedName>
</protein>
<feature type="transmembrane region" description="Helical" evidence="1">
    <location>
        <begin position="148"/>
        <end position="166"/>
    </location>
</feature>
<evidence type="ECO:0000313" key="3">
    <source>
        <dbReference type="Proteomes" id="UP001017257"/>
    </source>
</evidence>
<organism evidence="2 3">
    <name type="scientific">Microvirga terrae</name>
    <dbReference type="NCBI Taxonomy" id="2740529"/>
    <lineage>
        <taxon>Bacteria</taxon>
        <taxon>Pseudomonadati</taxon>
        <taxon>Pseudomonadota</taxon>
        <taxon>Alphaproteobacteria</taxon>
        <taxon>Hyphomicrobiales</taxon>
        <taxon>Methylobacteriaceae</taxon>
        <taxon>Microvirga</taxon>
    </lineage>
</organism>
<keyword evidence="1" id="KW-0812">Transmembrane</keyword>